<dbReference type="PANTHER" id="PTHR12770:SF22">
    <property type="entry name" value="PROTEIN ROOT UVB SENSITIVE 1, CHLOROPLASTIC"/>
    <property type="match status" value="1"/>
</dbReference>
<gene>
    <name evidence="4" type="ORF">DUNSADRAFT_15951</name>
</gene>
<dbReference type="InterPro" id="IPR054549">
    <property type="entry name" value="UVB_sens_RUS_dom"/>
</dbReference>
<feature type="region of interest" description="Disordered" evidence="2">
    <location>
        <begin position="214"/>
        <end position="233"/>
    </location>
</feature>
<sequence>MNWVLKDGLGQMGTLLFGKAIAHNFDIHSKSWFFLSMVKLNIAIGLEILTILMPQYFLFLGSLANTIKGLAFMANGSTRSVFNLSFARDNNIADITAKGTSQFICASMFGTVAGASLCGLVGQDTRLALGCYSVLAFTTMWSAFATVKTIPLSTLNNTRLQLLCEAYLTAISSTAAQRADRRGSFVSRSLPSNPPPSNNAWEYCKTSDDMAGWDKQELDGDGSSSSGKGGGGGGMDGLGICSELERSYDEYQHPQLPSPGDVRILNPAIIVGRPLDKLLEKGGAALLAVLLSTFKLSRYIVLPCGSALNVVLHHDARPRDICQVYLQACLLRRRMRQDPSLGQAAALHDCYVERLKSNSASGGHMSSGSSGGGGSGRREDCRAKAAGVSHPETPASTGSSSSSSCSGISNNSDNSSQGRDASWSPWENPGDCRCGDVLTSTESGSSRGSSSSRLDLALSDSSGTDISSRGASSRRKGCDSRLEPNGNNFESSSTSGGTGSDSGTEAGTSTSYGASPCGAGAPLADSCDAGAPLAGNSGAKGEGMEVTWYNAPGIFGVSSDNSDPKFWVASTGASSTSLAELRIALQDTLQTAERLTTPFMAALESSGWQLGKIVVEANRRRARW</sequence>
<dbReference type="InterPro" id="IPR006968">
    <property type="entry name" value="RUS_fam"/>
</dbReference>
<evidence type="ECO:0000256" key="2">
    <source>
        <dbReference type="SAM" id="MobiDB-lite"/>
    </source>
</evidence>
<evidence type="ECO:0000313" key="4">
    <source>
        <dbReference type="EMBL" id="KAF5829534.1"/>
    </source>
</evidence>
<keyword evidence="5" id="KW-1185">Reference proteome</keyword>
<dbReference type="PANTHER" id="PTHR12770">
    <property type="entry name" value="RUS1 FAMILY PROTEIN C16ORF58"/>
    <property type="match status" value="1"/>
</dbReference>
<evidence type="ECO:0000259" key="3">
    <source>
        <dbReference type="Pfam" id="PF04884"/>
    </source>
</evidence>
<name>A0ABQ7G4L8_DUNSA</name>
<organism evidence="4 5">
    <name type="scientific">Dunaliella salina</name>
    <name type="common">Green alga</name>
    <name type="synonym">Protococcus salinus</name>
    <dbReference type="NCBI Taxonomy" id="3046"/>
    <lineage>
        <taxon>Eukaryota</taxon>
        <taxon>Viridiplantae</taxon>
        <taxon>Chlorophyta</taxon>
        <taxon>core chlorophytes</taxon>
        <taxon>Chlorophyceae</taxon>
        <taxon>CS clade</taxon>
        <taxon>Chlamydomonadales</taxon>
        <taxon>Dunaliellaceae</taxon>
        <taxon>Dunaliella</taxon>
    </lineage>
</organism>
<feature type="region of interest" description="Disordered" evidence="2">
    <location>
        <begin position="358"/>
        <end position="512"/>
    </location>
</feature>
<dbReference type="Proteomes" id="UP000815325">
    <property type="component" value="Unassembled WGS sequence"/>
</dbReference>
<feature type="compositionally biased region" description="Low complexity" evidence="2">
    <location>
        <begin position="491"/>
        <end position="511"/>
    </location>
</feature>
<feature type="compositionally biased region" description="Low complexity" evidence="2">
    <location>
        <begin position="438"/>
        <end position="462"/>
    </location>
</feature>
<comment type="caution">
    <text evidence="4">The sequence shown here is derived from an EMBL/GenBank/DDBJ whole genome shotgun (WGS) entry which is preliminary data.</text>
</comment>
<dbReference type="EMBL" id="MU070147">
    <property type="protein sequence ID" value="KAF5829534.1"/>
    <property type="molecule type" value="Genomic_DNA"/>
</dbReference>
<accession>A0ABQ7G4L8</accession>
<feature type="compositionally biased region" description="Low complexity" evidence="2">
    <location>
        <begin position="396"/>
        <end position="418"/>
    </location>
</feature>
<feature type="domain" description="Protein root UVB sensitive/RUS" evidence="3">
    <location>
        <begin position="1"/>
        <end position="169"/>
    </location>
</feature>
<comment type="similarity">
    <text evidence="1">Belongs to the RUS1 family.</text>
</comment>
<proteinExistence type="inferred from homology"/>
<protein>
    <submittedName>
        <fullName evidence="4">Vitamin B6 photo-protection and homoeostasis-domain-containing protein</fullName>
    </submittedName>
</protein>
<evidence type="ECO:0000313" key="5">
    <source>
        <dbReference type="Proteomes" id="UP000815325"/>
    </source>
</evidence>
<feature type="compositionally biased region" description="Low complexity" evidence="2">
    <location>
        <begin position="358"/>
        <end position="368"/>
    </location>
</feature>
<evidence type="ECO:0000256" key="1">
    <source>
        <dbReference type="ARBA" id="ARBA00007558"/>
    </source>
</evidence>
<reference evidence="4" key="1">
    <citation type="submission" date="2017-08" db="EMBL/GenBank/DDBJ databases">
        <authorList>
            <person name="Polle J.E."/>
            <person name="Barry K."/>
            <person name="Cushman J."/>
            <person name="Schmutz J."/>
            <person name="Tran D."/>
            <person name="Hathwaick L.T."/>
            <person name="Yim W.C."/>
            <person name="Jenkins J."/>
            <person name="Mckie-Krisberg Z.M."/>
            <person name="Prochnik S."/>
            <person name="Lindquist E."/>
            <person name="Dockter R.B."/>
            <person name="Adam C."/>
            <person name="Molina H."/>
            <person name="Bunkerborg J."/>
            <person name="Jin E."/>
            <person name="Buchheim M."/>
            <person name="Magnuson J."/>
        </authorList>
    </citation>
    <scope>NUCLEOTIDE SEQUENCE</scope>
    <source>
        <strain evidence="4">CCAP 19/18</strain>
    </source>
</reference>
<dbReference type="Pfam" id="PF04884">
    <property type="entry name" value="UVB_sens_prot"/>
    <property type="match status" value="1"/>
</dbReference>